<evidence type="ECO:0000313" key="15">
    <source>
        <dbReference type="Proteomes" id="UP000256899"/>
    </source>
</evidence>
<comment type="caution">
    <text evidence="14">The sequence shown here is derived from an EMBL/GenBank/DDBJ whole genome shotgun (WGS) entry which is preliminary data.</text>
</comment>
<evidence type="ECO:0000256" key="4">
    <source>
        <dbReference type="ARBA" id="ARBA00022452"/>
    </source>
</evidence>
<keyword evidence="15" id="KW-1185">Reference proteome</keyword>
<proteinExistence type="inferred from homology"/>
<dbReference type="InterPro" id="IPR037066">
    <property type="entry name" value="Plug_dom_sf"/>
</dbReference>
<evidence type="ECO:0000256" key="3">
    <source>
        <dbReference type="ARBA" id="ARBA00022448"/>
    </source>
</evidence>
<dbReference type="EMBL" id="QUOT01000001">
    <property type="protein sequence ID" value="REL32426.1"/>
    <property type="molecule type" value="Genomic_DNA"/>
</dbReference>
<evidence type="ECO:0000256" key="7">
    <source>
        <dbReference type="ARBA" id="ARBA00023136"/>
    </source>
</evidence>
<dbReference type="PANTHER" id="PTHR30069:SF41">
    <property type="entry name" value="HEME_HEMOPEXIN UTILIZATION PROTEIN C"/>
    <property type="match status" value="1"/>
</dbReference>
<keyword evidence="3 9" id="KW-0813">Transport</keyword>
<dbReference type="InterPro" id="IPR012910">
    <property type="entry name" value="Plug_dom"/>
</dbReference>
<dbReference type="RefSeq" id="WP_116017978.1">
    <property type="nucleotide sequence ID" value="NZ_QUOT01000001.1"/>
</dbReference>
<dbReference type="GO" id="GO:0015344">
    <property type="term" value="F:siderophore uptake transmembrane transporter activity"/>
    <property type="evidence" value="ECO:0007669"/>
    <property type="project" value="TreeGrafter"/>
</dbReference>
<protein>
    <submittedName>
        <fullName evidence="14">TonB-dependent receptor</fullName>
    </submittedName>
</protein>
<dbReference type="Proteomes" id="UP000256899">
    <property type="component" value="Unassembled WGS sequence"/>
</dbReference>
<evidence type="ECO:0000256" key="2">
    <source>
        <dbReference type="ARBA" id="ARBA00009810"/>
    </source>
</evidence>
<keyword evidence="7 9" id="KW-0472">Membrane</keyword>
<comment type="similarity">
    <text evidence="2 9 10">Belongs to the TonB-dependent receptor family.</text>
</comment>
<accession>A0A3E0U668</accession>
<dbReference type="SUPFAM" id="SSF56935">
    <property type="entry name" value="Porins"/>
    <property type="match status" value="1"/>
</dbReference>
<feature type="domain" description="TonB-dependent receptor-like beta-barrel" evidence="12">
    <location>
        <begin position="202"/>
        <end position="607"/>
    </location>
</feature>
<dbReference type="Gene3D" id="2.40.170.20">
    <property type="entry name" value="TonB-dependent receptor, beta-barrel domain"/>
    <property type="match status" value="1"/>
</dbReference>
<organism evidence="14 15">
    <name type="scientific">Thalassotalea euphylliae</name>
    <dbReference type="NCBI Taxonomy" id="1655234"/>
    <lineage>
        <taxon>Bacteria</taxon>
        <taxon>Pseudomonadati</taxon>
        <taxon>Pseudomonadota</taxon>
        <taxon>Gammaproteobacteria</taxon>
        <taxon>Alteromonadales</taxon>
        <taxon>Colwelliaceae</taxon>
        <taxon>Thalassotalea</taxon>
    </lineage>
</organism>
<evidence type="ECO:0000256" key="8">
    <source>
        <dbReference type="ARBA" id="ARBA00023237"/>
    </source>
</evidence>
<evidence type="ECO:0000256" key="1">
    <source>
        <dbReference type="ARBA" id="ARBA00004571"/>
    </source>
</evidence>
<dbReference type="InterPro" id="IPR036942">
    <property type="entry name" value="Beta-barrel_TonB_sf"/>
</dbReference>
<evidence type="ECO:0000256" key="11">
    <source>
        <dbReference type="SAM" id="SignalP"/>
    </source>
</evidence>
<keyword evidence="11" id="KW-0732">Signal</keyword>
<dbReference type="GO" id="GO:0009279">
    <property type="term" value="C:cell outer membrane"/>
    <property type="evidence" value="ECO:0007669"/>
    <property type="project" value="UniProtKB-SubCell"/>
</dbReference>
<keyword evidence="4 9" id="KW-1134">Transmembrane beta strand</keyword>
<evidence type="ECO:0000256" key="6">
    <source>
        <dbReference type="ARBA" id="ARBA00023077"/>
    </source>
</evidence>
<dbReference type="Gene3D" id="2.170.130.10">
    <property type="entry name" value="TonB-dependent receptor, plug domain"/>
    <property type="match status" value="1"/>
</dbReference>
<name>A0A3E0U668_9GAMM</name>
<reference evidence="15" key="1">
    <citation type="submission" date="2018-08" db="EMBL/GenBank/DDBJ databases">
        <title>Thalassotalea euphylliae genome.</title>
        <authorList>
            <person name="Summers S."/>
            <person name="Rice S.A."/>
            <person name="Freckelton M.L."/>
            <person name="Nedved B.T."/>
            <person name="Hadfield M.G."/>
        </authorList>
    </citation>
    <scope>NUCLEOTIDE SEQUENCE [LARGE SCALE GENOMIC DNA]</scope>
    <source>
        <strain evidence="15">H3</strain>
    </source>
</reference>
<dbReference type="InterPro" id="IPR000531">
    <property type="entry name" value="Beta-barrel_TonB"/>
</dbReference>
<feature type="signal peptide" evidence="11">
    <location>
        <begin position="1"/>
        <end position="27"/>
    </location>
</feature>
<keyword evidence="8 9" id="KW-0998">Cell outer membrane</keyword>
<sequence length="646" mass="70610">MTKMFQASKVAFCVGLAVAASSSAVFAEDIADTSDIEKIEVTGQRLLGVDVVDLSDIRKKQANDLEDIFRGEPAITVGGSFGIAQKIYVRGIEDTNLNVSVDGATQAGYLFHHQGRLSIEPEMLKHVEVKAGAGSALDGPGALGGAIRFETKDADDLLDEGENFGALLKAGYFSNTSGTKLSGSFYGRVNDNWSGLLIVGKNDTDNIEDGNGNELQNTKTNQDLGLVKINGRLAEYHELELSHEIRNDDGMRNVRPHFLSAGWNPANEQKSRRETSTANYFYAPDSNLIDLSVTLYKTDSYLTQNEGNDSRDGAGVESTGFDLRNTSELGTHQLTYGVDQRKDTGCYINGSDVDEKAKVVGVYLQDTIELSDSLTVSLGARYDDYELDDADGQSFDSSGLSPNISALYQFDDHWSVRASYSEAIRGQKVKEAYLIGYRSNAADLREEEATNADLMLAYENEGLMLSAQVYDSRVDDVVGTVRRADGRFFANAGELKTTGYTLSASQKWDQVEVAVNYSNNEPELDGEPLNDSDLGLGTAFGDTLTINANYVFDGLDLELGWNARLVKSLTDVPEGKPNKPGYGVHDIYLEWYPTADDSLSVNLSINNAFDKQYYDHGTYGYSTSSEQYLGLAEPGRDARLTVSYKL</sequence>
<dbReference type="Pfam" id="PF07715">
    <property type="entry name" value="Plug"/>
    <property type="match status" value="1"/>
</dbReference>
<evidence type="ECO:0000313" key="14">
    <source>
        <dbReference type="EMBL" id="REL32426.1"/>
    </source>
</evidence>
<dbReference type="PROSITE" id="PS52016">
    <property type="entry name" value="TONB_DEPENDENT_REC_3"/>
    <property type="match status" value="1"/>
</dbReference>
<evidence type="ECO:0000256" key="9">
    <source>
        <dbReference type="PROSITE-ProRule" id="PRU01360"/>
    </source>
</evidence>
<keyword evidence="14" id="KW-0675">Receptor</keyword>
<dbReference type="CDD" id="cd01347">
    <property type="entry name" value="ligand_gated_channel"/>
    <property type="match status" value="1"/>
</dbReference>
<comment type="subcellular location">
    <subcellularLocation>
        <location evidence="1 9">Cell outer membrane</location>
        <topology evidence="1 9">Multi-pass membrane protein</topology>
    </subcellularLocation>
</comment>
<evidence type="ECO:0000259" key="12">
    <source>
        <dbReference type="Pfam" id="PF00593"/>
    </source>
</evidence>
<evidence type="ECO:0000256" key="5">
    <source>
        <dbReference type="ARBA" id="ARBA00022692"/>
    </source>
</evidence>
<keyword evidence="5 9" id="KW-0812">Transmembrane</keyword>
<dbReference type="GO" id="GO:0044718">
    <property type="term" value="P:siderophore transmembrane transport"/>
    <property type="evidence" value="ECO:0007669"/>
    <property type="project" value="TreeGrafter"/>
</dbReference>
<keyword evidence="6 10" id="KW-0798">TonB box</keyword>
<dbReference type="AlphaFoldDB" id="A0A3E0U668"/>
<evidence type="ECO:0000259" key="13">
    <source>
        <dbReference type="Pfam" id="PF07715"/>
    </source>
</evidence>
<gene>
    <name evidence="14" type="ORF">DXX94_17850</name>
</gene>
<feature type="chain" id="PRO_5017798195" evidence="11">
    <location>
        <begin position="28"/>
        <end position="646"/>
    </location>
</feature>
<dbReference type="Pfam" id="PF00593">
    <property type="entry name" value="TonB_dep_Rec_b-barrel"/>
    <property type="match status" value="1"/>
</dbReference>
<dbReference type="PANTHER" id="PTHR30069">
    <property type="entry name" value="TONB-DEPENDENT OUTER MEMBRANE RECEPTOR"/>
    <property type="match status" value="1"/>
</dbReference>
<dbReference type="InterPro" id="IPR039426">
    <property type="entry name" value="TonB-dep_rcpt-like"/>
</dbReference>
<evidence type="ECO:0000256" key="10">
    <source>
        <dbReference type="RuleBase" id="RU003357"/>
    </source>
</evidence>
<feature type="domain" description="TonB-dependent receptor plug" evidence="13">
    <location>
        <begin position="49"/>
        <end position="146"/>
    </location>
</feature>